<sequence length="879" mass="98713">MEMVMLREDGEPIKEASMILVMGVTGSGKSRFINTLVAGSVKEYPGLYSGTRQCEIIQANVGYNTPVAIVDTPGLDDTTRSDEEVLAEITSFLTTQYQLGIPLRGVIYLHRITDNKMQGSALRNFEMFQRICGEDAMGNVVLATTMWDKLTDRAEGLQRDEQLRRDFWSLMESRGSSLMTFDGSKEMAETMIMLLLNRDDVVLEIQRELSDEQKALGDTAAGWLMAGAAEEALTHKDEQIEYLEQQLQAEHHWRSREGEGVSMHAEALAQQMEALEAERARLERGKARRDAKIAKETREKIAKEEERCSKWQTGVQIFAAVTGLTAIGAMREQPTIDLVLSLDTLFRLFDRLITTQMSRRQSSDGPQATFQARMDSGARNHFPPGSLARREPNSRPVSSSGCNEYTARGRDSFDLSNPAQGASVTWPGNTPGPSTMDGTSHSMQIYSNGKELQKTDGLACTKGTTTGNVVLKKPRPALTSRQSFSERDPRMKELPTGPLVPAASEDPQDEHRRQERQQLGPDTQPQCVPLEDIDMEPKEPQYDSTDKELWRKAVPASSPLYSVREPSRSIVSSPPKNSSSLDTQAWQKAYYEMCQNCNDAIADLEQVQAEYRKAASDLNRLQAERSYKVDDDTLIKAWRSLRYEIKNWAVNHFDIAPSGAVWKLALKGDRQTLTLLVKDYQIFLKSPTLRPALIQAYVWNELRDNVFRNIAPKRGLYWAADHDKELRLLRNLLNPGLQTAHGSRKFKEYHRWRAMTTSLMHEQVTTVAVQSRCEDLGKRIVSAVSPFASTTGPRLKQELIDIVVKAVELDVQLQSQRSIFIVGRMADQNERHFGFPLPQSREAESFPSDQPADQAQVLEAVVAPALFKLGDAAGESYDQ</sequence>
<evidence type="ECO:0000256" key="16">
    <source>
        <dbReference type="ARBA" id="ARBA00024013"/>
    </source>
</evidence>
<dbReference type="InterPro" id="IPR006703">
    <property type="entry name" value="G_AIG1"/>
</dbReference>
<dbReference type="SUPFAM" id="SSF52540">
    <property type="entry name" value="P-loop containing nucleoside triphosphate hydrolases"/>
    <property type="match status" value="1"/>
</dbReference>
<dbReference type="Proteomes" id="UP001310890">
    <property type="component" value="Unassembled WGS sequence"/>
</dbReference>
<keyword evidence="15" id="KW-0472">Membrane</keyword>
<feature type="compositionally biased region" description="Basic and acidic residues" evidence="18">
    <location>
        <begin position="535"/>
        <end position="546"/>
    </location>
</feature>
<organism evidence="20 21">
    <name type="scientific">Meristemomyces frigidus</name>
    <dbReference type="NCBI Taxonomy" id="1508187"/>
    <lineage>
        <taxon>Eukaryota</taxon>
        <taxon>Fungi</taxon>
        <taxon>Dikarya</taxon>
        <taxon>Ascomycota</taxon>
        <taxon>Pezizomycotina</taxon>
        <taxon>Dothideomycetes</taxon>
        <taxon>Dothideomycetidae</taxon>
        <taxon>Mycosphaerellales</taxon>
        <taxon>Teratosphaeriaceae</taxon>
        <taxon>Meristemomyces</taxon>
    </lineage>
</organism>
<keyword evidence="3" id="KW-0813">Transport</keyword>
<feature type="compositionally biased region" description="Polar residues" evidence="18">
    <location>
        <begin position="414"/>
        <end position="442"/>
    </location>
</feature>
<evidence type="ECO:0000256" key="5">
    <source>
        <dbReference type="ARBA" id="ARBA00022640"/>
    </source>
</evidence>
<keyword evidence="13" id="KW-1133">Transmembrane helix</keyword>
<comment type="caution">
    <text evidence="20">The sequence shown here is derived from an EMBL/GenBank/DDBJ whole genome shotgun (WGS) entry which is preliminary data.</text>
</comment>
<evidence type="ECO:0000256" key="15">
    <source>
        <dbReference type="ARBA" id="ARBA00023136"/>
    </source>
</evidence>
<evidence type="ECO:0000256" key="2">
    <source>
        <dbReference type="ARBA" id="ARBA00004167"/>
    </source>
</evidence>
<dbReference type="GO" id="GO:0016787">
    <property type="term" value="F:hydrolase activity"/>
    <property type="evidence" value="ECO:0007669"/>
    <property type="project" value="UniProtKB-KW"/>
</dbReference>
<feature type="region of interest" description="Disordered" evidence="18">
    <location>
        <begin position="458"/>
        <end position="546"/>
    </location>
</feature>
<keyword evidence="14" id="KW-0342">GTP-binding</keyword>
<evidence type="ECO:0000256" key="6">
    <source>
        <dbReference type="ARBA" id="ARBA00022692"/>
    </source>
</evidence>
<dbReference type="PANTHER" id="PTHR10903:SF135">
    <property type="entry name" value="TRANSLOCASE OF CHLOROPLAST 120, CHLOROPLASTIC-RELATED"/>
    <property type="match status" value="1"/>
</dbReference>
<keyword evidence="12" id="KW-0653">Protein transport</keyword>
<keyword evidence="9" id="KW-0378">Hydrolase</keyword>
<dbReference type="PANTHER" id="PTHR10903">
    <property type="entry name" value="GTPASE, IMAP FAMILY MEMBER-RELATED"/>
    <property type="match status" value="1"/>
</dbReference>
<evidence type="ECO:0000313" key="21">
    <source>
        <dbReference type="Proteomes" id="UP001310890"/>
    </source>
</evidence>
<comment type="subcellular location">
    <subcellularLocation>
        <location evidence="2">Membrane</location>
        <topology evidence="2">Single-pass membrane protein</topology>
    </subcellularLocation>
    <subcellularLocation>
        <location evidence="16">Plastid</location>
        <location evidence="16">Chloroplast outer membrane</location>
    </subcellularLocation>
</comment>
<keyword evidence="5" id="KW-0934">Plastid</keyword>
<keyword evidence="8" id="KW-0547">Nucleotide-binding</keyword>
<keyword evidence="6" id="KW-0812">Transmembrane</keyword>
<feature type="compositionally biased region" description="Basic and acidic residues" evidence="18">
    <location>
        <begin position="484"/>
        <end position="493"/>
    </location>
</feature>
<evidence type="ECO:0000256" key="8">
    <source>
        <dbReference type="ARBA" id="ARBA00022741"/>
    </source>
</evidence>
<evidence type="ECO:0000256" key="18">
    <source>
        <dbReference type="SAM" id="MobiDB-lite"/>
    </source>
</evidence>
<dbReference type="Gene3D" id="3.40.50.300">
    <property type="entry name" value="P-loop containing nucleotide triphosphate hydrolases"/>
    <property type="match status" value="1"/>
</dbReference>
<evidence type="ECO:0000256" key="9">
    <source>
        <dbReference type="ARBA" id="ARBA00022801"/>
    </source>
</evidence>
<evidence type="ECO:0000256" key="3">
    <source>
        <dbReference type="ARBA" id="ARBA00022448"/>
    </source>
</evidence>
<evidence type="ECO:0000256" key="1">
    <source>
        <dbReference type="ARBA" id="ARBA00001946"/>
    </source>
</evidence>
<keyword evidence="7" id="KW-0479">Metal-binding</keyword>
<dbReference type="AlphaFoldDB" id="A0AAN7T908"/>
<proteinExistence type="predicted"/>
<gene>
    <name evidence="20" type="ORF">LTR62_001691</name>
</gene>
<feature type="coiled-coil region" evidence="17">
    <location>
        <begin position="265"/>
        <end position="292"/>
    </location>
</feature>
<keyword evidence="4" id="KW-0150">Chloroplast</keyword>
<accession>A0AAN7T908</accession>
<protein>
    <recommendedName>
        <fullName evidence="19">AIG1-type G domain-containing protein</fullName>
    </recommendedName>
</protein>
<name>A0AAN7T908_9PEZI</name>
<keyword evidence="11" id="KW-0460">Magnesium</keyword>
<evidence type="ECO:0000256" key="7">
    <source>
        <dbReference type="ARBA" id="ARBA00022723"/>
    </source>
</evidence>
<keyword evidence="17" id="KW-0175">Coiled coil</keyword>
<evidence type="ECO:0000256" key="14">
    <source>
        <dbReference type="ARBA" id="ARBA00023134"/>
    </source>
</evidence>
<reference evidence="20" key="1">
    <citation type="submission" date="2023-08" db="EMBL/GenBank/DDBJ databases">
        <title>Black Yeasts Isolated from many extreme environments.</title>
        <authorList>
            <person name="Coleine C."/>
            <person name="Stajich J.E."/>
            <person name="Selbmann L."/>
        </authorList>
    </citation>
    <scope>NUCLEOTIDE SEQUENCE</scope>
    <source>
        <strain evidence="20">CCFEE 5401</strain>
    </source>
</reference>
<evidence type="ECO:0000256" key="10">
    <source>
        <dbReference type="ARBA" id="ARBA00022805"/>
    </source>
</evidence>
<evidence type="ECO:0000256" key="17">
    <source>
        <dbReference type="SAM" id="Coils"/>
    </source>
</evidence>
<dbReference type="InterPro" id="IPR045058">
    <property type="entry name" value="GIMA/IAN/Toc"/>
</dbReference>
<comment type="cofactor">
    <cofactor evidence="1">
        <name>Mg(2+)</name>
        <dbReference type="ChEBI" id="CHEBI:18420"/>
    </cofactor>
</comment>
<dbReference type="EMBL" id="JAVRRL010000138">
    <property type="protein sequence ID" value="KAK5107133.1"/>
    <property type="molecule type" value="Genomic_DNA"/>
</dbReference>
<dbReference type="GO" id="GO:0016020">
    <property type="term" value="C:membrane"/>
    <property type="evidence" value="ECO:0007669"/>
    <property type="project" value="UniProtKB-SubCell"/>
</dbReference>
<dbReference type="GO" id="GO:0046872">
    <property type="term" value="F:metal ion binding"/>
    <property type="evidence" value="ECO:0007669"/>
    <property type="project" value="UniProtKB-KW"/>
</dbReference>
<feature type="region of interest" description="Disordered" evidence="18">
    <location>
        <begin position="374"/>
        <end position="442"/>
    </location>
</feature>
<dbReference type="GO" id="GO:0005525">
    <property type="term" value="F:GTP binding"/>
    <property type="evidence" value="ECO:0007669"/>
    <property type="project" value="UniProtKB-KW"/>
</dbReference>
<feature type="domain" description="AIG1-type G" evidence="19">
    <location>
        <begin position="19"/>
        <end position="154"/>
    </location>
</feature>
<evidence type="ECO:0000256" key="11">
    <source>
        <dbReference type="ARBA" id="ARBA00022842"/>
    </source>
</evidence>
<evidence type="ECO:0000256" key="13">
    <source>
        <dbReference type="ARBA" id="ARBA00022989"/>
    </source>
</evidence>
<evidence type="ECO:0000256" key="12">
    <source>
        <dbReference type="ARBA" id="ARBA00022927"/>
    </source>
</evidence>
<evidence type="ECO:0000259" key="19">
    <source>
        <dbReference type="Pfam" id="PF04548"/>
    </source>
</evidence>
<feature type="coiled-coil region" evidence="17">
    <location>
        <begin position="597"/>
        <end position="624"/>
    </location>
</feature>
<dbReference type="GO" id="GO:0015031">
    <property type="term" value="P:protein transport"/>
    <property type="evidence" value="ECO:0007669"/>
    <property type="project" value="UniProtKB-KW"/>
</dbReference>
<evidence type="ECO:0000313" key="20">
    <source>
        <dbReference type="EMBL" id="KAK5107133.1"/>
    </source>
</evidence>
<evidence type="ECO:0000256" key="4">
    <source>
        <dbReference type="ARBA" id="ARBA00022528"/>
    </source>
</evidence>
<keyword evidence="10" id="KW-1002">Plastid outer membrane</keyword>
<dbReference type="Pfam" id="PF04548">
    <property type="entry name" value="AIG1"/>
    <property type="match status" value="1"/>
</dbReference>
<dbReference type="CDD" id="cd00882">
    <property type="entry name" value="Ras_like_GTPase"/>
    <property type="match status" value="1"/>
</dbReference>
<dbReference type="InterPro" id="IPR027417">
    <property type="entry name" value="P-loop_NTPase"/>
</dbReference>